<organism evidence="2 3">
    <name type="scientific">Campylobacter upsaliensis</name>
    <dbReference type="NCBI Taxonomy" id="28080"/>
    <lineage>
        <taxon>Bacteria</taxon>
        <taxon>Pseudomonadati</taxon>
        <taxon>Campylobacterota</taxon>
        <taxon>Epsilonproteobacteria</taxon>
        <taxon>Campylobacterales</taxon>
        <taxon>Campylobacteraceae</taxon>
        <taxon>Campylobacter</taxon>
    </lineage>
</organism>
<feature type="compositionally biased region" description="Low complexity" evidence="1">
    <location>
        <begin position="97"/>
        <end position="111"/>
    </location>
</feature>
<feature type="region of interest" description="Disordered" evidence="1">
    <location>
        <begin position="87"/>
        <end position="148"/>
    </location>
</feature>
<reference evidence="2 3" key="1">
    <citation type="submission" date="2018-12" db="EMBL/GenBank/DDBJ databases">
        <authorList>
            <consortium name="Pathogen Informatics"/>
        </authorList>
    </citation>
    <scope>NUCLEOTIDE SEQUENCE [LARGE SCALE GENOMIC DNA]</scope>
    <source>
        <strain evidence="2 3">NCTC11541</strain>
    </source>
</reference>
<protein>
    <submittedName>
        <fullName evidence="2">Uncharacterized protein</fullName>
    </submittedName>
</protein>
<dbReference type="RefSeq" id="WP_126361418.1">
    <property type="nucleotide sequence ID" value="NZ_CBCRZS010000003.1"/>
</dbReference>
<dbReference type="EMBL" id="LR134372">
    <property type="protein sequence ID" value="VEG84391.1"/>
    <property type="molecule type" value="Genomic_DNA"/>
</dbReference>
<gene>
    <name evidence="2" type="ORF">NCTC11541_00411</name>
</gene>
<feature type="compositionally biased region" description="Basic and acidic residues" evidence="1">
    <location>
        <begin position="120"/>
        <end position="131"/>
    </location>
</feature>
<dbReference type="AlphaFoldDB" id="A0A3S4TEY8"/>
<evidence type="ECO:0000313" key="3">
    <source>
        <dbReference type="Proteomes" id="UP000278157"/>
    </source>
</evidence>
<name>A0A3S4TEY8_CAMUP</name>
<evidence type="ECO:0000256" key="1">
    <source>
        <dbReference type="SAM" id="MobiDB-lite"/>
    </source>
</evidence>
<accession>A0A3S4TEY8</accession>
<evidence type="ECO:0000313" key="2">
    <source>
        <dbReference type="EMBL" id="VEG84391.1"/>
    </source>
</evidence>
<sequence length="168" mass="19029">MRNDLRAGSGPASVAIAAAEAYHNGVLKQQALMNSMFDKFASFVKEQRAEKREDKADLQKEQIHALQKDSLQKQNELLGKNLAHFEKDKEQERARNKAQNAAAYASAGVNNEQQKALKMQRKEKEDFDKLSKRLNPLNYSQSGFSNIDDTDIQNALSFSENGLFPQRR</sequence>
<feature type="compositionally biased region" description="Polar residues" evidence="1">
    <location>
        <begin position="137"/>
        <end position="148"/>
    </location>
</feature>
<proteinExistence type="predicted"/>
<dbReference type="Proteomes" id="UP000278157">
    <property type="component" value="Chromosome"/>
</dbReference>